<dbReference type="Proteomes" id="UP000824238">
    <property type="component" value="Unassembled WGS sequence"/>
</dbReference>
<evidence type="ECO:0000256" key="1">
    <source>
        <dbReference type="SAM" id="SignalP"/>
    </source>
</evidence>
<accession>A0A9D1DL08</accession>
<proteinExistence type="predicted"/>
<feature type="non-terminal residue" evidence="2">
    <location>
        <position position="42"/>
    </location>
</feature>
<evidence type="ECO:0000313" key="2">
    <source>
        <dbReference type="EMBL" id="HIR54718.1"/>
    </source>
</evidence>
<keyword evidence="1" id="KW-0732">Signal</keyword>
<feature type="chain" id="PRO_5039390870" evidence="1">
    <location>
        <begin position="20"/>
        <end position="42"/>
    </location>
</feature>
<reference evidence="2" key="2">
    <citation type="journal article" date="2021" name="PeerJ">
        <title>Extensive microbial diversity within the chicken gut microbiome revealed by metagenomics and culture.</title>
        <authorList>
            <person name="Gilroy R."/>
            <person name="Ravi A."/>
            <person name="Getino M."/>
            <person name="Pursley I."/>
            <person name="Horton D.L."/>
            <person name="Alikhan N.F."/>
            <person name="Baker D."/>
            <person name="Gharbi K."/>
            <person name="Hall N."/>
            <person name="Watson M."/>
            <person name="Adriaenssens E.M."/>
            <person name="Foster-Nyarko E."/>
            <person name="Jarju S."/>
            <person name="Secka A."/>
            <person name="Antonio M."/>
            <person name="Oren A."/>
            <person name="Chaudhuri R.R."/>
            <person name="La Ragione R."/>
            <person name="Hildebrand F."/>
            <person name="Pallen M.J."/>
        </authorList>
    </citation>
    <scope>NUCLEOTIDE SEQUENCE</scope>
    <source>
        <strain evidence="2">ChiGjej3B3-7149</strain>
    </source>
</reference>
<comment type="caution">
    <text evidence="2">The sequence shown here is derived from an EMBL/GenBank/DDBJ whole genome shotgun (WGS) entry which is preliminary data.</text>
</comment>
<gene>
    <name evidence="2" type="ORF">IAD36_03835</name>
</gene>
<dbReference type="PROSITE" id="PS51257">
    <property type="entry name" value="PROKAR_LIPOPROTEIN"/>
    <property type="match status" value="1"/>
</dbReference>
<evidence type="ECO:0000313" key="3">
    <source>
        <dbReference type="Proteomes" id="UP000824238"/>
    </source>
</evidence>
<organism evidence="2 3">
    <name type="scientific">Candidatus Scatomorpha intestinigallinarum</name>
    <dbReference type="NCBI Taxonomy" id="2840923"/>
    <lineage>
        <taxon>Bacteria</taxon>
        <taxon>Bacillati</taxon>
        <taxon>Bacillota</taxon>
        <taxon>Clostridia</taxon>
        <taxon>Eubacteriales</taxon>
        <taxon>Candidatus Scatomorpha</taxon>
    </lineage>
</organism>
<dbReference type="AlphaFoldDB" id="A0A9D1DL08"/>
<name>A0A9D1DL08_9FIRM</name>
<protein>
    <submittedName>
        <fullName evidence="2">Phosphate ABC transporter phosphate-binding protein</fullName>
    </submittedName>
</protein>
<reference evidence="2" key="1">
    <citation type="submission" date="2020-10" db="EMBL/GenBank/DDBJ databases">
        <authorList>
            <person name="Gilroy R."/>
        </authorList>
    </citation>
    <scope>NUCLEOTIDE SEQUENCE</scope>
    <source>
        <strain evidence="2">ChiGjej3B3-7149</strain>
    </source>
</reference>
<sequence>MKKTLAIALALVCCLGLLAACGEPASDPSEAPASEAPASEAP</sequence>
<feature type="signal peptide" evidence="1">
    <location>
        <begin position="1"/>
        <end position="19"/>
    </location>
</feature>
<dbReference type="EMBL" id="DVHH01000097">
    <property type="protein sequence ID" value="HIR54718.1"/>
    <property type="molecule type" value="Genomic_DNA"/>
</dbReference>